<evidence type="ECO:0000256" key="2">
    <source>
        <dbReference type="ARBA" id="ARBA00022729"/>
    </source>
</evidence>
<feature type="domain" description="Leucine-binding protein" evidence="4">
    <location>
        <begin position="28"/>
        <end position="370"/>
    </location>
</feature>
<dbReference type="Proteomes" id="UP000197535">
    <property type="component" value="Unassembled WGS sequence"/>
</dbReference>
<reference evidence="5 6" key="1">
    <citation type="submission" date="2016-02" db="EMBL/GenBank/DDBJ databases">
        <authorList>
            <person name="Wen L."/>
            <person name="He K."/>
            <person name="Yang H."/>
        </authorList>
    </citation>
    <scope>NUCLEOTIDE SEQUENCE [LARGE SCALE GENOMIC DNA]</scope>
    <source>
        <strain evidence="5 6">TSA40</strain>
    </source>
</reference>
<comment type="caution">
    <text evidence="5">The sequence shown here is derived from an EMBL/GenBank/DDBJ whole genome shotgun (WGS) entry which is preliminary data.</text>
</comment>
<dbReference type="Pfam" id="PF13458">
    <property type="entry name" value="Peripla_BP_6"/>
    <property type="match status" value="1"/>
</dbReference>
<dbReference type="PANTHER" id="PTHR47151">
    <property type="entry name" value="LEU/ILE/VAL-BINDING ABC TRANSPORTER SUBUNIT"/>
    <property type="match status" value="1"/>
</dbReference>
<dbReference type="AlphaFoldDB" id="A0A254TGE1"/>
<dbReference type="OrthoDB" id="9783240at2"/>
<dbReference type="EMBL" id="LSTO01000001">
    <property type="protein sequence ID" value="OWW19603.1"/>
    <property type="molecule type" value="Genomic_DNA"/>
</dbReference>
<dbReference type="SUPFAM" id="SSF53822">
    <property type="entry name" value="Periplasmic binding protein-like I"/>
    <property type="match status" value="1"/>
</dbReference>
<comment type="similarity">
    <text evidence="1">Belongs to the leucine-binding protein family.</text>
</comment>
<keyword evidence="2 3" id="KW-0732">Signal</keyword>
<dbReference type="RefSeq" id="WP_088706509.1">
    <property type="nucleotide sequence ID" value="NZ_LSTO01000001.1"/>
</dbReference>
<organism evidence="5 6">
    <name type="scientific">Noviherbaspirillum denitrificans</name>
    <dbReference type="NCBI Taxonomy" id="1968433"/>
    <lineage>
        <taxon>Bacteria</taxon>
        <taxon>Pseudomonadati</taxon>
        <taxon>Pseudomonadota</taxon>
        <taxon>Betaproteobacteria</taxon>
        <taxon>Burkholderiales</taxon>
        <taxon>Oxalobacteraceae</taxon>
        <taxon>Noviherbaspirillum</taxon>
    </lineage>
</organism>
<evidence type="ECO:0000313" key="5">
    <source>
        <dbReference type="EMBL" id="OWW19603.1"/>
    </source>
</evidence>
<dbReference type="PANTHER" id="PTHR47151:SF2">
    <property type="entry name" value="AMINO ACID BINDING PROTEIN"/>
    <property type="match status" value="1"/>
</dbReference>
<dbReference type="InterPro" id="IPR028081">
    <property type="entry name" value="Leu-bd"/>
</dbReference>
<name>A0A254TGE1_9BURK</name>
<accession>A0A254TGE1</accession>
<proteinExistence type="inferred from homology"/>
<evidence type="ECO:0000256" key="1">
    <source>
        <dbReference type="ARBA" id="ARBA00010062"/>
    </source>
</evidence>
<sequence>MNTTMLARLLFPAVSALVMVTAHAAEITVKIGHAGPLTGGQGNSGKDNERGVRLAVDELNASGLKVGDNTVRFELLSEDDQADPKQGVAAAQKLIDSGVKAVIGHYNSGVSIPASKLYNDAGIPMITGASSNPKLTQQGYPHVFRLAANDNVMGAMMARFGAGFLGMKKVAVIDDRTSYGAGVADVFINKANELKVQVLGREFTTDKSSDFSSILTKIKAMNPDAVFFGGYYSQGGLMARQMKQLGLNVPLLGGDGLCSKEIVTLSAGAVEGKLYCAQGGTSLDTLTGGPEFRARFKKSFGADVDVYAPAFYVATRLVAEAMKQAGSVEPAKFVPVLSRIRYQSLLGEVKFDRAGDWEGAPITVYEVTGGKLEPIRR</sequence>
<dbReference type="InterPro" id="IPR028082">
    <property type="entry name" value="Peripla_BP_I"/>
</dbReference>
<evidence type="ECO:0000259" key="4">
    <source>
        <dbReference type="Pfam" id="PF13458"/>
    </source>
</evidence>
<evidence type="ECO:0000313" key="6">
    <source>
        <dbReference type="Proteomes" id="UP000197535"/>
    </source>
</evidence>
<keyword evidence="6" id="KW-1185">Reference proteome</keyword>
<feature type="chain" id="PRO_5012310117" evidence="3">
    <location>
        <begin position="25"/>
        <end position="377"/>
    </location>
</feature>
<dbReference type="Gene3D" id="3.40.50.2300">
    <property type="match status" value="2"/>
</dbReference>
<feature type="signal peptide" evidence="3">
    <location>
        <begin position="1"/>
        <end position="24"/>
    </location>
</feature>
<dbReference type="CDD" id="cd06342">
    <property type="entry name" value="PBP1_ABC_LIVBP-like"/>
    <property type="match status" value="1"/>
</dbReference>
<protein>
    <submittedName>
        <fullName evidence="5">Branched chain amino acid ABC transporter substrate-binding protein</fullName>
    </submittedName>
</protein>
<gene>
    <name evidence="5" type="ORF">AYR66_08895</name>
</gene>
<evidence type="ECO:0000256" key="3">
    <source>
        <dbReference type="SAM" id="SignalP"/>
    </source>
</evidence>